<dbReference type="CDD" id="cd13922">
    <property type="entry name" value="Azurin"/>
    <property type="match status" value="1"/>
</dbReference>
<keyword evidence="5" id="KW-0732">Signal</keyword>
<evidence type="ECO:0000256" key="3">
    <source>
        <dbReference type="ARBA" id="ARBA00022982"/>
    </source>
</evidence>
<evidence type="ECO:0000256" key="2">
    <source>
        <dbReference type="ARBA" id="ARBA00022723"/>
    </source>
</evidence>
<dbReference type="PROSITE" id="PS51257">
    <property type="entry name" value="PROKAR_LIPOPROTEIN"/>
    <property type="match status" value="1"/>
</dbReference>
<dbReference type="SUPFAM" id="SSF49503">
    <property type="entry name" value="Cupredoxins"/>
    <property type="match status" value="1"/>
</dbReference>
<dbReference type="InterPro" id="IPR000923">
    <property type="entry name" value="BlueCu_1"/>
</dbReference>
<keyword evidence="8" id="KW-1185">Reference proteome</keyword>
<keyword evidence="2" id="KW-0479">Metal-binding</keyword>
<dbReference type="InterPro" id="IPR014068">
    <property type="entry name" value="Azurin"/>
</dbReference>
<reference evidence="7 8" key="1">
    <citation type="submission" date="2022-10" db="EMBL/GenBank/DDBJ databases">
        <title>Kaistella sp. BT-6-1-3.</title>
        <authorList>
            <person name="Ai J."/>
            <person name="Deng Z."/>
        </authorList>
    </citation>
    <scope>NUCLEOTIDE SEQUENCE [LARGE SCALE GENOMIC DNA]</scope>
    <source>
        <strain evidence="7 8">BT6-1-3</strain>
    </source>
</reference>
<dbReference type="Proteomes" id="UP001209107">
    <property type="component" value="Unassembled WGS sequence"/>
</dbReference>
<feature type="domain" description="Blue (type 1) copper" evidence="6">
    <location>
        <begin position="58"/>
        <end position="177"/>
    </location>
</feature>
<organism evidence="7 8">
    <name type="scientific">Kaistella yananensis</name>
    <dbReference type="NCBI Taxonomy" id="2989820"/>
    <lineage>
        <taxon>Bacteria</taxon>
        <taxon>Pseudomonadati</taxon>
        <taxon>Bacteroidota</taxon>
        <taxon>Flavobacteriia</taxon>
        <taxon>Flavobacteriales</taxon>
        <taxon>Weeksellaceae</taxon>
        <taxon>Chryseobacterium group</taxon>
        <taxon>Kaistella</taxon>
    </lineage>
</organism>
<keyword evidence="1" id="KW-0813">Transport</keyword>
<dbReference type="PANTHER" id="PTHR38439">
    <property type="entry name" value="AURACYANIN-B"/>
    <property type="match status" value="1"/>
</dbReference>
<dbReference type="InterPro" id="IPR050845">
    <property type="entry name" value="Cu-binding_ET"/>
</dbReference>
<dbReference type="Pfam" id="PF00127">
    <property type="entry name" value="Copper-bind"/>
    <property type="match status" value="1"/>
</dbReference>
<evidence type="ECO:0000259" key="6">
    <source>
        <dbReference type="Pfam" id="PF00127"/>
    </source>
</evidence>
<dbReference type="InterPro" id="IPR008972">
    <property type="entry name" value="Cupredoxin"/>
</dbReference>
<dbReference type="InterPro" id="IPR028871">
    <property type="entry name" value="BlueCu_1_BS"/>
</dbReference>
<accession>A0ABT3JP22</accession>
<feature type="chain" id="PRO_5046742608" evidence="5">
    <location>
        <begin position="22"/>
        <end position="177"/>
    </location>
</feature>
<comment type="caution">
    <text evidence="7">The sequence shown here is derived from an EMBL/GenBank/DDBJ whole genome shotgun (WGS) entry which is preliminary data.</text>
</comment>
<evidence type="ECO:0000313" key="8">
    <source>
        <dbReference type="Proteomes" id="UP001209107"/>
    </source>
</evidence>
<dbReference type="PROSITE" id="PS00196">
    <property type="entry name" value="COPPER_BLUE"/>
    <property type="match status" value="1"/>
</dbReference>
<dbReference type="Gene3D" id="2.60.40.420">
    <property type="entry name" value="Cupredoxins - blue copper proteins"/>
    <property type="match status" value="1"/>
</dbReference>
<keyword evidence="4" id="KW-0186">Copper</keyword>
<evidence type="ECO:0000256" key="1">
    <source>
        <dbReference type="ARBA" id="ARBA00022448"/>
    </source>
</evidence>
<dbReference type="RefSeq" id="WP_265144642.1">
    <property type="nucleotide sequence ID" value="NZ_JAPCHZ010000005.1"/>
</dbReference>
<gene>
    <name evidence="7" type="ORF">OK344_09905</name>
</gene>
<sequence>MKKLKQLSVTAIAGMMMVACGQNKTEEQVSTTAETETVTPAEQPAAAQDQDTIEVALNAEDAMKFDKSEIKVPAGKLIRLTLHHVGKLPKSSMGHNFVLLKQGTDVTAFATKAVQEGKAPDFEVPESLLPEVIAHTKTIGGGESVTIEFTAPEVGSYDFICSFPGHAAMMNGKLIVE</sequence>
<evidence type="ECO:0000256" key="5">
    <source>
        <dbReference type="SAM" id="SignalP"/>
    </source>
</evidence>
<evidence type="ECO:0000313" key="7">
    <source>
        <dbReference type="EMBL" id="MCW4452522.1"/>
    </source>
</evidence>
<protein>
    <submittedName>
        <fullName evidence="7">Azurin</fullName>
    </submittedName>
</protein>
<keyword evidence="3" id="KW-0249">Electron transport</keyword>
<proteinExistence type="predicted"/>
<evidence type="ECO:0000256" key="4">
    <source>
        <dbReference type="ARBA" id="ARBA00023008"/>
    </source>
</evidence>
<dbReference type="PANTHER" id="PTHR38439:SF2">
    <property type="entry name" value="OUTER MEMBRANE PROTEIN H.8"/>
    <property type="match status" value="1"/>
</dbReference>
<dbReference type="EMBL" id="JAPCHZ010000005">
    <property type="protein sequence ID" value="MCW4452522.1"/>
    <property type="molecule type" value="Genomic_DNA"/>
</dbReference>
<name>A0ABT3JP22_9FLAO</name>
<feature type="signal peptide" evidence="5">
    <location>
        <begin position="1"/>
        <end position="21"/>
    </location>
</feature>